<evidence type="ECO:0000256" key="2">
    <source>
        <dbReference type="ARBA" id="ARBA00022630"/>
    </source>
</evidence>
<dbReference type="Proteomes" id="UP001302126">
    <property type="component" value="Unassembled WGS sequence"/>
</dbReference>
<evidence type="ECO:0000256" key="1">
    <source>
        <dbReference type="ARBA" id="ARBA00009333"/>
    </source>
</evidence>
<reference evidence="5" key="1">
    <citation type="journal article" date="2023" name="Mol. Phylogenet. Evol.">
        <title>Genome-scale phylogeny and comparative genomics of the fungal order Sordariales.</title>
        <authorList>
            <person name="Hensen N."/>
            <person name="Bonometti L."/>
            <person name="Westerberg I."/>
            <person name="Brannstrom I.O."/>
            <person name="Guillou S."/>
            <person name="Cros-Aarteil S."/>
            <person name="Calhoun S."/>
            <person name="Haridas S."/>
            <person name="Kuo A."/>
            <person name="Mondo S."/>
            <person name="Pangilinan J."/>
            <person name="Riley R."/>
            <person name="LaButti K."/>
            <person name="Andreopoulos B."/>
            <person name="Lipzen A."/>
            <person name="Chen C."/>
            <person name="Yan M."/>
            <person name="Daum C."/>
            <person name="Ng V."/>
            <person name="Clum A."/>
            <person name="Steindorff A."/>
            <person name="Ohm R.A."/>
            <person name="Martin F."/>
            <person name="Silar P."/>
            <person name="Natvig D.O."/>
            <person name="Lalanne C."/>
            <person name="Gautier V."/>
            <person name="Ament-Velasquez S.L."/>
            <person name="Kruys A."/>
            <person name="Hutchinson M.I."/>
            <person name="Powell A.J."/>
            <person name="Barry K."/>
            <person name="Miller A.N."/>
            <person name="Grigoriev I.V."/>
            <person name="Debuchy R."/>
            <person name="Gladieux P."/>
            <person name="Hiltunen Thoren M."/>
            <person name="Johannesson H."/>
        </authorList>
    </citation>
    <scope>NUCLEOTIDE SEQUENCE</scope>
    <source>
        <strain evidence="5">PSN309</strain>
    </source>
</reference>
<dbReference type="SUPFAM" id="SSF51905">
    <property type="entry name" value="FAD/NAD(P)-binding domain"/>
    <property type="match status" value="1"/>
</dbReference>
<proteinExistence type="inferred from homology"/>
<dbReference type="PANTHER" id="PTHR48105">
    <property type="entry name" value="THIOREDOXIN REDUCTASE 1-RELATED-RELATED"/>
    <property type="match status" value="1"/>
</dbReference>
<sequence length="315" mass="34207">MVNPATAMYDALIIGAGPAGLSTALGLARQTYSAIVFDSQKYRNSYASRMHNVITWDHKDPFEFRAAARENIVSRYDTIRVEKATIESATKKEDGTFELVDSEKNKYHGKKLVIATGVTDIFPQDIKGFGDVWGKLVFHCLFCHGYEERGVASAGVMAAGMLQAPPMVLHTARMASRLAQKITIYTHGNEAYTAALQKEFEGKPLTIDARKIVSMEKTGENHLKMEFDDGEVVEHGFLVAVPDVKINGNFHEQLGLDIDPGAFIKVNPPFYETSVPGVFAVGDCATMVKAVPQAIAMGTFGAAGLVAQLGAMGKL</sequence>
<organism evidence="5 6">
    <name type="scientific">Podospora australis</name>
    <dbReference type="NCBI Taxonomy" id="1536484"/>
    <lineage>
        <taxon>Eukaryota</taxon>
        <taxon>Fungi</taxon>
        <taxon>Dikarya</taxon>
        <taxon>Ascomycota</taxon>
        <taxon>Pezizomycotina</taxon>
        <taxon>Sordariomycetes</taxon>
        <taxon>Sordariomycetidae</taxon>
        <taxon>Sordariales</taxon>
        <taxon>Podosporaceae</taxon>
        <taxon>Podospora</taxon>
    </lineage>
</organism>
<dbReference type="Pfam" id="PF07992">
    <property type="entry name" value="Pyr_redox_2"/>
    <property type="match status" value="1"/>
</dbReference>
<gene>
    <name evidence="5" type="ORF">QBC35DRAFT_477191</name>
</gene>
<reference evidence="5" key="2">
    <citation type="submission" date="2023-05" db="EMBL/GenBank/DDBJ databases">
        <authorList>
            <consortium name="Lawrence Berkeley National Laboratory"/>
            <person name="Steindorff A."/>
            <person name="Hensen N."/>
            <person name="Bonometti L."/>
            <person name="Westerberg I."/>
            <person name="Brannstrom I.O."/>
            <person name="Guillou S."/>
            <person name="Cros-Aarteil S."/>
            <person name="Calhoun S."/>
            <person name="Haridas S."/>
            <person name="Kuo A."/>
            <person name="Mondo S."/>
            <person name="Pangilinan J."/>
            <person name="Riley R."/>
            <person name="Labutti K."/>
            <person name="Andreopoulos B."/>
            <person name="Lipzen A."/>
            <person name="Chen C."/>
            <person name="Yanf M."/>
            <person name="Daum C."/>
            <person name="Ng V."/>
            <person name="Clum A."/>
            <person name="Ohm R."/>
            <person name="Martin F."/>
            <person name="Silar P."/>
            <person name="Natvig D."/>
            <person name="Lalanne C."/>
            <person name="Gautier V."/>
            <person name="Ament-Velasquez S.L."/>
            <person name="Kruys A."/>
            <person name="Hutchinson M.I."/>
            <person name="Powell A.J."/>
            <person name="Barry K."/>
            <person name="Miller A.N."/>
            <person name="Grigoriev I.V."/>
            <person name="Debuchy R."/>
            <person name="Gladieux P."/>
            <person name="Thoren M.H."/>
            <person name="Johannesson H."/>
        </authorList>
    </citation>
    <scope>NUCLEOTIDE SEQUENCE</scope>
    <source>
        <strain evidence="5">PSN309</strain>
    </source>
</reference>
<dbReference type="InterPro" id="IPR023753">
    <property type="entry name" value="FAD/NAD-binding_dom"/>
</dbReference>
<dbReference type="EMBL" id="MU864485">
    <property type="protein sequence ID" value="KAK4184514.1"/>
    <property type="molecule type" value="Genomic_DNA"/>
</dbReference>
<keyword evidence="6" id="KW-1185">Reference proteome</keyword>
<evidence type="ECO:0000313" key="6">
    <source>
        <dbReference type="Proteomes" id="UP001302126"/>
    </source>
</evidence>
<protein>
    <recommendedName>
        <fullName evidence="4">FAD/NAD(P)-binding domain-containing protein</fullName>
    </recommendedName>
</protein>
<dbReference type="GO" id="GO:0016491">
    <property type="term" value="F:oxidoreductase activity"/>
    <property type="evidence" value="ECO:0007669"/>
    <property type="project" value="UniProtKB-KW"/>
</dbReference>
<accession>A0AAN6WMC7</accession>
<keyword evidence="2" id="KW-0285">Flavoprotein</keyword>
<evidence type="ECO:0000256" key="3">
    <source>
        <dbReference type="ARBA" id="ARBA00023002"/>
    </source>
</evidence>
<dbReference type="PRINTS" id="PR00368">
    <property type="entry name" value="FADPNR"/>
</dbReference>
<dbReference type="InterPro" id="IPR036188">
    <property type="entry name" value="FAD/NAD-bd_sf"/>
</dbReference>
<evidence type="ECO:0000313" key="5">
    <source>
        <dbReference type="EMBL" id="KAK4184514.1"/>
    </source>
</evidence>
<comment type="caution">
    <text evidence="5">The sequence shown here is derived from an EMBL/GenBank/DDBJ whole genome shotgun (WGS) entry which is preliminary data.</text>
</comment>
<evidence type="ECO:0000259" key="4">
    <source>
        <dbReference type="Pfam" id="PF07992"/>
    </source>
</evidence>
<keyword evidence="3" id="KW-0560">Oxidoreductase</keyword>
<name>A0AAN6WMC7_9PEZI</name>
<feature type="domain" description="FAD/NAD(P)-binding" evidence="4">
    <location>
        <begin position="9"/>
        <end position="298"/>
    </location>
</feature>
<comment type="similarity">
    <text evidence="1">Belongs to the class-II pyridine nucleotide-disulfide oxidoreductase family.</text>
</comment>
<dbReference type="PRINTS" id="PR00469">
    <property type="entry name" value="PNDRDTASEII"/>
</dbReference>
<dbReference type="AlphaFoldDB" id="A0AAN6WMC7"/>
<dbReference type="Gene3D" id="3.50.50.60">
    <property type="entry name" value="FAD/NAD(P)-binding domain"/>
    <property type="match status" value="2"/>
</dbReference>
<dbReference type="GO" id="GO:0097237">
    <property type="term" value="P:cellular response to toxic substance"/>
    <property type="evidence" value="ECO:0007669"/>
    <property type="project" value="UniProtKB-ARBA"/>
</dbReference>
<dbReference type="InterPro" id="IPR050097">
    <property type="entry name" value="Ferredoxin-NADP_redctase_2"/>
</dbReference>